<dbReference type="GO" id="GO:0010436">
    <property type="term" value="F:carotenoid dioxygenase activity"/>
    <property type="evidence" value="ECO:0007669"/>
    <property type="project" value="TreeGrafter"/>
</dbReference>
<accession>A0A5E4PX21</accession>
<evidence type="ECO:0000256" key="2">
    <source>
        <dbReference type="ARBA" id="ARBA00022723"/>
    </source>
</evidence>
<dbReference type="AlphaFoldDB" id="A0A5E4PX21"/>
<comment type="similarity">
    <text evidence="1">Belongs to the carotenoid oxygenase family.</text>
</comment>
<dbReference type="GO" id="GO:0042574">
    <property type="term" value="P:retinal metabolic process"/>
    <property type="evidence" value="ECO:0007669"/>
    <property type="project" value="TreeGrafter"/>
</dbReference>
<evidence type="ECO:0000256" key="3">
    <source>
        <dbReference type="ARBA" id="ARBA00023002"/>
    </source>
</evidence>
<feature type="binding site" evidence="5">
    <location>
        <position position="239"/>
    </location>
    <ligand>
        <name>Fe cation</name>
        <dbReference type="ChEBI" id="CHEBI:24875"/>
        <note>catalytic</note>
    </ligand>
</feature>
<evidence type="ECO:0000313" key="7">
    <source>
        <dbReference type="Proteomes" id="UP000324832"/>
    </source>
</evidence>
<name>A0A5E4PX21_9NEOP</name>
<dbReference type="PANTHER" id="PTHR10543:SF24">
    <property type="entry name" value="CAROTENOID ISOMEROOXYGENASE"/>
    <property type="match status" value="1"/>
</dbReference>
<keyword evidence="4 5" id="KW-0408">Iron</keyword>
<evidence type="ECO:0000313" key="6">
    <source>
        <dbReference type="EMBL" id="VVC89982.1"/>
    </source>
</evidence>
<feature type="non-terminal residue" evidence="6">
    <location>
        <position position="1"/>
    </location>
</feature>
<dbReference type="PANTHER" id="PTHR10543">
    <property type="entry name" value="BETA-CAROTENE DIOXYGENASE"/>
    <property type="match status" value="1"/>
</dbReference>
<keyword evidence="7" id="KW-1185">Reference proteome</keyword>
<keyword evidence="3" id="KW-0560">Oxidoreductase</keyword>
<dbReference type="GO" id="GO:0046872">
    <property type="term" value="F:metal ion binding"/>
    <property type="evidence" value="ECO:0007669"/>
    <property type="project" value="UniProtKB-KW"/>
</dbReference>
<keyword evidence="2 5" id="KW-0479">Metal-binding</keyword>
<feature type="binding site" evidence="5">
    <location>
        <position position="112"/>
    </location>
    <ligand>
        <name>Fe cation</name>
        <dbReference type="ChEBI" id="CHEBI:24875"/>
        <note>catalytic</note>
    </ligand>
</feature>
<comment type="cofactor">
    <cofactor evidence="5">
        <name>Fe(2+)</name>
        <dbReference type="ChEBI" id="CHEBI:29033"/>
    </cofactor>
    <text evidence="5">Binds 1 Fe(2+) ion per subunit.</text>
</comment>
<evidence type="ECO:0000256" key="4">
    <source>
        <dbReference type="ARBA" id="ARBA00023004"/>
    </source>
</evidence>
<dbReference type="GO" id="GO:0003834">
    <property type="term" value="F:beta-carotene 15,15'-dioxygenase activity"/>
    <property type="evidence" value="ECO:0007669"/>
    <property type="project" value="TreeGrafter"/>
</dbReference>
<proteinExistence type="inferred from homology"/>
<organism evidence="6 7">
    <name type="scientific">Leptidea sinapis</name>
    <dbReference type="NCBI Taxonomy" id="189913"/>
    <lineage>
        <taxon>Eukaryota</taxon>
        <taxon>Metazoa</taxon>
        <taxon>Ecdysozoa</taxon>
        <taxon>Arthropoda</taxon>
        <taxon>Hexapoda</taxon>
        <taxon>Insecta</taxon>
        <taxon>Pterygota</taxon>
        <taxon>Neoptera</taxon>
        <taxon>Endopterygota</taxon>
        <taxon>Lepidoptera</taxon>
        <taxon>Glossata</taxon>
        <taxon>Ditrysia</taxon>
        <taxon>Papilionoidea</taxon>
        <taxon>Pieridae</taxon>
        <taxon>Dismorphiinae</taxon>
        <taxon>Leptidea</taxon>
    </lineage>
</organism>
<sequence>RFAVYNGTVTYQCKFLCSRTLEKNRAANRIVVPEFATKSVPDPCRTIFDRFASIFNPGEHMTDNAVISVYPFGDEVYALTEVPIMFRIDPVTLDTLERKNLMGSVVMSHTAHPHVMPNGDVYNIGAHSVKGRLKLLIVKFPYKEKGDMFKSAEVVATVTPRWFFHPTYMHSFGISENYFILIEQPMSLSISKYIMCQMKDEGAASALNWYPEYETHIVLVNRNNGRVKRYRTETVFFLHTINCFEENGNVVVDLCTYSNAKILDVMYVDAIKKNYSDIDYIKWCSTRPKRYVIPTEEPDMTLLTPMLIVDVPCEMPRINYEMCNGRPYRYFYGLRADVDNINSGGLLKVDTITGDIKTWRAPNSYPSEPVFVARPGAIEEDDGVILSAVLWGDKENTVDLLVLDARTFTEIGRATFETPSPAPKCFHGWFLSNNPTFTK</sequence>
<protein>
    <submittedName>
        <fullName evidence="6">Uncharacterized protein</fullName>
    </submittedName>
</protein>
<feature type="binding site" evidence="5">
    <location>
        <position position="427"/>
    </location>
    <ligand>
        <name>Fe cation</name>
        <dbReference type="ChEBI" id="CHEBI:24875"/>
        <note>catalytic</note>
    </ligand>
</feature>
<dbReference type="Proteomes" id="UP000324832">
    <property type="component" value="Unassembled WGS sequence"/>
</dbReference>
<dbReference type="InterPro" id="IPR004294">
    <property type="entry name" value="Carotenoid_Oase"/>
</dbReference>
<evidence type="ECO:0000256" key="5">
    <source>
        <dbReference type="PIRSR" id="PIRSR604294-1"/>
    </source>
</evidence>
<dbReference type="Pfam" id="PF03055">
    <property type="entry name" value="RPE65"/>
    <property type="match status" value="1"/>
</dbReference>
<evidence type="ECO:0000256" key="1">
    <source>
        <dbReference type="ARBA" id="ARBA00006787"/>
    </source>
</evidence>
<dbReference type="GO" id="GO:0016121">
    <property type="term" value="P:carotene catabolic process"/>
    <property type="evidence" value="ECO:0007669"/>
    <property type="project" value="TreeGrafter"/>
</dbReference>
<reference evidence="6 7" key="1">
    <citation type="submission" date="2017-07" db="EMBL/GenBank/DDBJ databases">
        <authorList>
            <person name="Talla V."/>
            <person name="Backstrom N."/>
        </authorList>
    </citation>
    <scope>NUCLEOTIDE SEQUENCE [LARGE SCALE GENOMIC DNA]</scope>
</reference>
<feature type="binding site" evidence="5">
    <location>
        <position position="170"/>
    </location>
    <ligand>
        <name>Fe cation</name>
        <dbReference type="ChEBI" id="CHEBI:24875"/>
        <note>catalytic</note>
    </ligand>
</feature>
<dbReference type="EMBL" id="FZQP02000670">
    <property type="protein sequence ID" value="VVC89982.1"/>
    <property type="molecule type" value="Genomic_DNA"/>
</dbReference>
<gene>
    <name evidence="6" type="ORF">LSINAPIS_LOCUS2992</name>
</gene>